<feature type="non-terminal residue" evidence="3">
    <location>
        <position position="403"/>
    </location>
</feature>
<feature type="transmembrane region" description="Helical" evidence="1">
    <location>
        <begin position="7"/>
        <end position="25"/>
    </location>
</feature>
<dbReference type="InterPro" id="IPR002881">
    <property type="entry name" value="DUF58"/>
</dbReference>
<evidence type="ECO:0000313" key="3">
    <source>
        <dbReference type="EMBL" id="MBM3223294.1"/>
    </source>
</evidence>
<reference evidence="3" key="1">
    <citation type="submission" date="2019-03" db="EMBL/GenBank/DDBJ databases">
        <title>Lake Tanganyika Metagenome-Assembled Genomes (MAGs).</title>
        <authorList>
            <person name="Tran P."/>
        </authorList>
    </citation>
    <scope>NUCLEOTIDE SEQUENCE</scope>
    <source>
        <strain evidence="3">K_DeepCast_65m_m2_066</strain>
    </source>
</reference>
<name>A0A937VY53_UNCTE</name>
<dbReference type="EMBL" id="VGLS01000123">
    <property type="protein sequence ID" value="MBM3223294.1"/>
    <property type="molecule type" value="Genomic_DNA"/>
</dbReference>
<evidence type="ECO:0000259" key="2">
    <source>
        <dbReference type="Pfam" id="PF01882"/>
    </source>
</evidence>
<keyword evidence="1" id="KW-0472">Membrane</keyword>
<evidence type="ECO:0000313" key="4">
    <source>
        <dbReference type="Proteomes" id="UP000712673"/>
    </source>
</evidence>
<evidence type="ECO:0000256" key="1">
    <source>
        <dbReference type="SAM" id="Phobius"/>
    </source>
</evidence>
<keyword evidence="1" id="KW-1133">Transmembrane helix</keyword>
<protein>
    <submittedName>
        <fullName evidence="3">DUF58 domain-containing protein</fullName>
    </submittedName>
</protein>
<accession>A0A937VY53</accession>
<sequence>MQRRNAALNYYYFILLLLGVVLSTVSRRLEPVWVILPLAIALLYSRLTQTTPAFTVRCQVAPHRAFEGDLLTVTISLKATTAVPPLELWHPLPPEATCIEGSNRHLLTLRPGEERTVQHTLTIAQRGQYTLGRLYGRVHPATDLQPILLEVPDEQVCSIYPRIAPLPRHLPPLHTYASFGHYVSRHAGEGLEFAGIRPYNQGDRLRRVHWRTSLQRQQLYVTDYYCERNADVVLLLDTLVSIGTERVNTLDVAVRAAASLAAHYLYYKDRVGLVNYGGVCTWVPPAVGQLQLYRLLDALLETRTHFSYLSKDITLIPPRVLPPGALIFVLTTFLDPRLETALHDLLARAFQLVLVVLSPVRVMPGKRHPRQIEATARLWHLEMEARMQPFRRAGVPVLLQTSD</sequence>
<dbReference type="AlphaFoldDB" id="A0A937VY53"/>
<comment type="caution">
    <text evidence="3">The sequence shown here is derived from an EMBL/GenBank/DDBJ whole genome shotgun (WGS) entry which is preliminary data.</text>
</comment>
<feature type="domain" description="DUF58" evidence="2">
    <location>
        <begin position="196"/>
        <end position="349"/>
    </location>
</feature>
<dbReference type="Pfam" id="PF01882">
    <property type="entry name" value="DUF58"/>
    <property type="match status" value="1"/>
</dbReference>
<proteinExistence type="predicted"/>
<dbReference type="PANTHER" id="PTHR33608:SF14">
    <property type="entry name" value="POSSIBLE CONSERVED SECRETED PROTEIN"/>
    <property type="match status" value="1"/>
</dbReference>
<gene>
    <name evidence="3" type="ORF">FJZ47_05765</name>
</gene>
<dbReference type="PANTHER" id="PTHR33608">
    <property type="entry name" value="BLL2464 PROTEIN"/>
    <property type="match status" value="1"/>
</dbReference>
<dbReference type="Proteomes" id="UP000712673">
    <property type="component" value="Unassembled WGS sequence"/>
</dbReference>
<organism evidence="3 4">
    <name type="scientific">Tectimicrobiota bacterium</name>
    <dbReference type="NCBI Taxonomy" id="2528274"/>
    <lineage>
        <taxon>Bacteria</taxon>
        <taxon>Pseudomonadati</taxon>
        <taxon>Nitrospinota/Tectimicrobiota group</taxon>
        <taxon>Candidatus Tectimicrobiota</taxon>
    </lineage>
</organism>
<keyword evidence="1" id="KW-0812">Transmembrane</keyword>